<keyword evidence="3" id="KW-0539">Nucleus</keyword>
<evidence type="ECO:0000256" key="5">
    <source>
        <dbReference type="ARBA" id="ARBA00046852"/>
    </source>
</evidence>
<evidence type="ECO:0000256" key="4">
    <source>
        <dbReference type="ARBA" id="ARBA00045406"/>
    </source>
</evidence>
<comment type="similarity">
    <text evidence="2">Belongs to the INKA family.</text>
</comment>
<dbReference type="FunFam" id="3.30.200.20:FF:000319">
    <property type="entry name" value="Inka box actin regulator 2"/>
    <property type="match status" value="1"/>
</dbReference>
<evidence type="ECO:0000256" key="1">
    <source>
        <dbReference type="ARBA" id="ARBA00004123"/>
    </source>
</evidence>
<dbReference type="Pfam" id="PF15342">
    <property type="entry name" value="FAM212"/>
    <property type="match status" value="1"/>
</dbReference>
<gene>
    <name evidence="10" type="ORF">UPYG_G00174710</name>
</gene>
<evidence type="ECO:0000313" key="10">
    <source>
        <dbReference type="EMBL" id="KAL0978755.1"/>
    </source>
</evidence>
<dbReference type="Proteomes" id="UP001557470">
    <property type="component" value="Unassembled WGS sequence"/>
</dbReference>
<sequence>MERQLSKSERKNMDTCLRRLKQELVSMKEAGDGLHAQMNSMMGALQELKLLQVQTALERLDVSGRPIQKAAAPPPSVETCPVPSPDFTLSPTNDEMPSPKLGAHRSSLGTSPSSSSLETMDSESQHLPRRVSGYTAPQVEYCGPRLSQAYPEHQQYHQPTHPAQVVDLPGILYSLSREGPSLDSDYSQDSADDASDWTSSLMSQSRNRQPLVLGDNVFADLVGNWLDLPELEKEELAVSAGARGADRPDSPAHPLRLSRSQEICRKFSLTTNIFKKFLRSVRPDRDKLLKERPGWMVPDTQEAELFKRPRKAAQQQTKGSFYLPFWAGVGQQQQGKGRPCPQTVEEVPSQGLVSRLYIDRRQDWREEARMEKLQPLFDYNTAVWV</sequence>
<evidence type="ECO:0000256" key="2">
    <source>
        <dbReference type="ARBA" id="ARBA00008302"/>
    </source>
</evidence>
<feature type="region of interest" description="Disordered" evidence="8">
    <location>
        <begin position="65"/>
        <end position="131"/>
    </location>
</feature>
<comment type="subunit">
    <text evidence="5">Interacts with PAK4.</text>
</comment>
<name>A0ABD0WPI6_UMBPY</name>
<dbReference type="Gene3D" id="3.30.200.20">
    <property type="entry name" value="Phosphorylase Kinase, domain 1"/>
    <property type="match status" value="1"/>
</dbReference>
<accession>A0ABD0WPI6</accession>
<feature type="compositionally biased region" description="Low complexity" evidence="8">
    <location>
        <begin position="106"/>
        <end position="119"/>
    </location>
</feature>
<dbReference type="AlphaFoldDB" id="A0ABD0WPI6"/>
<protein>
    <recommendedName>
        <fullName evidence="7">PAK4-inhibitor INKA2</fullName>
    </recommendedName>
    <alternativeName>
        <fullName evidence="6">PAK4-inhibitor inka2</fullName>
    </alternativeName>
</protein>
<evidence type="ECO:0000256" key="3">
    <source>
        <dbReference type="ARBA" id="ARBA00023242"/>
    </source>
</evidence>
<evidence type="ECO:0000259" key="9">
    <source>
        <dbReference type="Pfam" id="PF15342"/>
    </source>
</evidence>
<keyword evidence="11" id="KW-1185">Reference proteome</keyword>
<comment type="function">
    <text evidence="4">Inhibitor of the serine/threonine-protein kinase PAK4. Acts by binding PAK4 in a substrate-like manner, inhibiting the protein kinase activity.</text>
</comment>
<dbReference type="GO" id="GO:0005634">
    <property type="term" value="C:nucleus"/>
    <property type="evidence" value="ECO:0007669"/>
    <property type="project" value="UniProtKB-SubCell"/>
</dbReference>
<organism evidence="10 11">
    <name type="scientific">Umbra pygmaea</name>
    <name type="common">Eastern mudminnow</name>
    <dbReference type="NCBI Taxonomy" id="75934"/>
    <lineage>
        <taxon>Eukaryota</taxon>
        <taxon>Metazoa</taxon>
        <taxon>Chordata</taxon>
        <taxon>Craniata</taxon>
        <taxon>Vertebrata</taxon>
        <taxon>Euteleostomi</taxon>
        <taxon>Actinopterygii</taxon>
        <taxon>Neopterygii</taxon>
        <taxon>Teleostei</taxon>
        <taxon>Protacanthopterygii</taxon>
        <taxon>Esociformes</taxon>
        <taxon>Umbridae</taxon>
        <taxon>Umbra</taxon>
    </lineage>
</organism>
<dbReference type="PANTHER" id="PTHR28615:SF2">
    <property type="entry name" value="PAK4-INHIBITOR INKA2"/>
    <property type="match status" value="1"/>
</dbReference>
<proteinExistence type="inferred from homology"/>
<evidence type="ECO:0000313" key="11">
    <source>
        <dbReference type="Proteomes" id="UP001557470"/>
    </source>
</evidence>
<comment type="subcellular location">
    <subcellularLocation>
        <location evidence="1">Nucleus</location>
    </subcellularLocation>
</comment>
<feature type="region of interest" description="Disordered" evidence="8">
    <location>
        <begin position="179"/>
        <end position="198"/>
    </location>
</feature>
<dbReference type="PANTHER" id="PTHR28615">
    <property type="entry name" value="PAK4-INHIBITOR INKA1-RELATED"/>
    <property type="match status" value="1"/>
</dbReference>
<evidence type="ECO:0000256" key="7">
    <source>
        <dbReference type="ARBA" id="ARBA00072461"/>
    </source>
</evidence>
<reference evidence="10 11" key="1">
    <citation type="submission" date="2024-06" db="EMBL/GenBank/DDBJ databases">
        <authorList>
            <person name="Pan Q."/>
            <person name="Wen M."/>
            <person name="Jouanno E."/>
            <person name="Zahm M."/>
            <person name="Klopp C."/>
            <person name="Cabau C."/>
            <person name="Louis A."/>
            <person name="Berthelot C."/>
            <person name="Parey E."/>
            <person name="Roest Crollius H."/>
            <person name="Montfort J."/>
            <person name="Robinson-Rechavi M."/>
            <person name="Bouchez O."/>
            <person name="Lampietro C."/>
            <person name="Lopez Roques C."/>
            <person name="Donnadieu C."/>
            <person name="Postlethwait J."/>
            <person name="Bobe J."/>
            <person name="Verreycken H."/>
            <person name="Guiguen Y."/>
        </authorList>
    </citation>
    <scope>NUCLEOTIDE SEQUENCE [LARGE SCALE GENOMIC DNA]</scope>
    <source>
        <strain evidence="10">Up_M1</strain>
        <tissue evidence="10">Testis</tissue>
    </source>
</reference>
<evidence type="ECO:0000256" key="6">
    <source>
        <dbReference type="ARBA" id="ARBA00070090"/>
    </source>
</evidence>
<dbReference type="EMBL" id="JAGEUA010000005">
    <property type="protein sequence ID" value="KAL0978755.1"/>
    <property type="molecule type" value="Genomic_DNA"/>
</dbReference>
<comment type="caution">
    <text evidence="10">The sequence shown here is derived from an EMBL/GenBank/DDBJ whole genome shotgun (WGS) entry which is preliminary data.</text>
</comment>
<feature type="domain" description="FAM212" evidence="9">
    <location>
        <begin position="188"/>
        <end position="231"/>
    </location>
</feature>
<dbReference type="InterPro" id="IPR039201">
    <property type="entry name" value="Inka"/>
</dbReference>
<dbReference type="InterPro" id="IPR029267">
    <property type="entry name" value="FAM212"/>
</dbReference>
<evidence type="ECO:0000256" key="8">
    <source>
        <dbReference type="SAM" id="MobiDB-lite"/>
    </source>
</evidence>